<evidence type="ECO:0000256" key="3">
    <source>
        <dbReference type="ARBA" id="ARBA00022452"/>
    </source>
</evidence>
<keyword evidence="17" id="KW-1185">Reference proteome</keyword>
<dbReference type="PANTHER" id="PTHR32552:SF81">
    <property type="entry name" value="TONB-DEPENDENT OUTER MEMBRANE RECEPTOR"/>
    <property type="match status" value="1"/>
</dbReference>
<keyword evidence="9 11" id="KW-0472">Membrane</keyword>
<keyword evidence="10 11" id="KW-0998">Cell outer membrane</keyword>
<dbReference type="Proteomes" id="UP000198324">
    <property type="component" value="Unassembled WGS sequence"/>
</dbReference>
<dbReference type="EMBL" id="FZOC01000005">
    <property type="protein sequence ID" value="SNS08467.1"/>
    <property type="molecule type" value="Genomic_DNA"/>
</dbReference>
<dbReference type="Pfam" id="PF07715">
    <property type="entry name" value="Plug"/>
    <property type="match status" value="1"/>
</dbReference>
<keyword evidence="8 12" id="KW-0798">TonB box</keyword>
<dbReference type="InterPro" id="IPR036942">
    <property type="entry name" value="Beta-barrel_TonB_sf"/>
</dbReference>
<evidence type="ECO:0000256" key="10">
    <source>
        <dbReference type="ARBA" id="ARBA00023237"/>
    </source>
</evidence>
<keyword evidence="7" id="KW-0406">Ion transport</keyword>
<dbReference type="PANTHER" id="PTHR32552">
    <property type="entry name" value="FERRICHROME IRON RECEPTOR-RELATED"/>
    <property type="match status" value="1"/>
</dbReference>
<protein>
    <submittedName>
        <fullName evidence="16">Iron complex outermembrane recepter protein</fullName>
    </submittedName>
</protein>
<comment type="similarity">
    <text evidence="11 12">Belongs to the TonB-dependent receptor family.</text>
</comment>
<accession>A0A239BJR8</accession>
<sequence length="705" mass="78646">MKSMPRVPRMKAAFVLMASVALAGVASVSAHAADAAAQTASAKKEDKTYLLDSVKVFANKREQNAQDTPIAMTIIDGEKLEDAGIETLQDVFNRIPNLYSGSTVGNNQFMSFRGKATMGFVEANPLIVYVDGVPLDSFLNTDPSLLNVERIEVLRGSQSVMYGKSSMGGVINIISKKPTNEHRYNAYTSVGTNWTREVGGLASGPIVEDRFFYTLSAQYDGNEGYMRNSRSDESNSKDTGRVKAQLRFTPSDRLEMDFMTEFMAEYKGMEPMIKGNRATLSSVLNPDDRTISNALSSAFSLGYDMDWSRFESVTTFHNDAVDYTQDLTYLGLGLTDSGRKVQKTEYTQEFRLKSPESEKGMSWLMGVYGSYKDHDRKKVYSYFPAFFMYTNSPNEEKTKDFAMFGQMGIPLWDESLELSPALRFQYTDKSIDFKHSTVIGGVVTPGNREHTSDHWTAVLPRLTLSKRFTDAFMTYASVAKGYQPGGFNWSSSKTNPKDHTFDEQTSWDYELGLKSDLFDKRLTVNANVFYSDIKDLQTITYEAATMSYLTDNAGKAYSVGAELDVTARLAQGLDLELSAAFTRAKFAEYAGVSAAGNFDYAGNRVPLTPEHTLSAALQYRHESGVFLRGEVLHYGKMYWDDANTSTRNNMTIANAKVGYELENWKAYVYGNNVFDERYMTYYTAASDMGSVGAPSAFGFRVEASF</sequence>
<organism evidence="16 17">
    <name type="scientific">Humidesulfovibrio mexicanus</name>
    <dbReference type="NCBI Taxonomy" id="147047"/>
    <lineage>
        <taxon>Bacteria</taxon>
        <taxon>Pseudomonadati</taxon>
        <taxon>Thermodesulfobacteriota</taxon>
        <taxon>Desulfovibrionia</taxon>
        <taxon>Desulfovibrionales</taxon>
        <taxon>Desulfovibrionaceae</taxon>
        <taxon>Humidesulfovibrio</taxon>
    </lineage>
</organism>
<dbReference type="Pfam" id="PF00593">
    <property type="entry name" value="TonB_dep_Rec_b-barrel"/>
    <property type="match status" value="1"/>
</dbReference>
<evidence type="ECO:0000256" key="8">
    <source>
        <dbReference type="ARBA" id="ARBA00023077"/>
    </source>
</evidence>
<dbReference type="InterPro" id="IPR000531">
    <property type="entry name" value="Beta-barrel_TonB"/>
</dbReference>
<evidence type="ECO:0000259" key="15">
    <source>
        <dbReference type="Pfam" id="PF07715"/>
    </source>
</evidence>
<evidence type="ECO:0000313" key="17">
    <source>
        <dbReference type="Proteomes" id="UP000198324"/>
    </source>
</evidence>
<feature type="domain" description="TonB-dependent receptor-like beta-barrel" evidence="14">
    <location>
        <begin position="276"/>
        <end position="673"/>
    </location>
</feature>
<dbReference type="AlphaFoldDB" id="A0A239BJR8"/>
<evidence type="ECO:0000256" key="9">
    <source>
        <dbReference type="ARBA" id="ARBA00023136"/>
    </source>
</evidence>
<feature type="domain" description="TonB-dependent receptor plug" evidence="15">
    <location>
        <begin position="65"/>
        <end position="170"/>
    </location>
</feature>
<reference evidence="16 17" key="1">
    <citation type="submission" date="2017-06" db="EMBL/GenBank/DDBJ databases">
        <authorList>
            <person name="Kim H.J."/>
            <person name="Triplett B.A."/>
        </authorList>
    </citation>
    <scope>NUCLEOTIDE SEQUENCE [LARGE SCALE GENOMIC DNA]</scope>
    <source>
        <strain evidence="16 17">DSM 13116</strain>
    </source>
</reference>
<evidence type="ECO:0000259" key="14">
    <source>
        <dbReference type="Pfam" id="PF00593"/>
    </source>
</evidence>
<keyword evidence="3 11" id="KW-1134">Transmembrane beta strand</keyword>
<dbReference type="InterPro" id="IPR012910">
    <property type="entry name" value="Plug_dom"/>
</dbReference>
<evidence type="ECO:0000256" key="12">
    <source>
        <dbReference type="RuleBase" id="RU003357"/>
    </source>
</evidence>
<evidence type="ECO:0000256" key="2">
    <source>
        <dbReference type="ARBA" id="ARBA00022448"/>
    </source>
</evidence>
<dbReference type="PROSITE" id="PS52016">
    <property type="entry name" value="TONB_DEPENDENT_REC_3"/>
    <property type="match status" value="1"/>
</dbReference>
<feature type="signal peptide" evidence="13">
    <location>
        <begin position="1"/>
        <end position="32"/>
    </location>
</feature>
<proteinExistence type="inferred from homology"/>
<keyword evidence="6" id="KW-0408">Iron</keyword>
<comment type="subcellular location">
    <subcellularLocation>
        <location evidence="1 11">Cell outer membrane</location>
        <topology evidence="1 11">Multi-pass membrane protein</topology>
    </subcellularLocation>
</comment>
<evidence type="ECO:0000256" key="5">
    <source>
        <dbReference type="ARBA" id="ARBA00022692"/>
    </source>
</evidence>
<keyword evidence="4" id="KW-0410">Iron transport</keyword>
<name>A0A239BJR8_9BACT</name>
<evidence type="ECO:0000256" key="1">
    <source>
        <dbReference type="ARBA" id="ARBA00004571"/>
    </source>
</evidence>
<keyword evidence="5 11" id="KW-0812">Transmembrane</keyword>
<feature type="chain" id="PRO_5012444191" evidence="13">
    <location>
        <begin position="33"/>
        <end position="705"/>
    </location>
</feature>
<keyword evidence="13" id="KW-0732">Signal</keyword>
<dbReference type="CDD" id="cd01347">
    <property type="entry name" value="ligand_gated_channel"/>
    <property type="match status" value="1"/>
</dbReference>
<evidence type="ECO:0000256" key="7">
    <source>
        <dbReference type="ARBA" id="ARBA00023065"/>
    </source>
</evidence>
<dbReference type="SUPFAM" id="SSF56935">
    <property type="entry name" value="Porins"/>
    <property type="match status" value="1"/>
</dbReference>
<dbReference type="GO" id="GO:0006826">
    <property type="term" value="P:iron ion transport"/>
    <property type="evidence" value="ECO:0007669"/>
    <property type="project" value="UniProtKB-KW"/>
</dbReference>
<evidence type="ECO:0000256" key="11">
    <source>
        <dbReference type="PROSITE-ProRule" id="PRU01360"/>
    </source>
</evidence>
<evidence type="ECO:0000256" key="4">
    <source>
        <dbReference type="ARBA" id="ARBA00022496"/>
    </source>
</evidence>
<keyword evidence="2 11" id="KW-0813">Transport</keyword>
<gene>
    <name evidence="16" type="ORF">SAMN04488503_2654</name>
</gene>
<dbReference type="Gene3D" id="2.40.170.20">
    <property type="entry name" value="TonB-dependent receptor, beta-barrel domain"/>
    <property type="match status" value="1"/>
</dbReference>
<dbReference type="InterPro" id="IPR039426">
    <property type="entry name" value="TonB-dep_rcpt-like"/>
</dbReference>
<dbReference type="GO" id="GO:0009279">
    <property type="term" value="C:cell outer membrane"/>
    <property type="evidence" value="ECO:0007669"/>
    <property type="project" value="UniProtKB-SubCell"/>
</dbReference>
<evidence type="ECO:0000256" key="6">
    <source>
        <dbReference type="ARBA" id="ARBA00023004"/>
    </source>
</evidence>
<evidence type="ECO:0000256" key="13">
    <source>
        <dbReference type="SAM" id="SignalP"/>
    </source>
</evidence>
<evidence type="ECO:0000313" key="16">
    <source>
        <dbReference type="EMBL" id="SNS08467.1"/>
    </source>
</evidence>